<dbReference type="InParanoid" id="B9S4Q3"/>
<accession>B9S4Q3</accession>
<dbReference type="EMBL" id="EQ973866">
    <property type="protein sequence ID" value="EEF41377.1"/>
    <property type="molecule type" value="Genomic_DNA"/>
</dbReference>
<sequence length="268" mass="30582">MGMTSSKKDLVLGVKPGLKLFLYDFDFRLMYGIHQASSSGGMRLESKAFGGSFPVQVRFSVHKDCVPHPESVFKNAIKNNYDVSNKFDIELTIPQVRKLSELFRPVAFRSVKLAAVPIHSVPVTTIGEREVYDRLRERYPVRPRERDQHIEHREVVPTHGEEAPHDLYMSEKEYRTYGLQRERRNLTPSHIAASALDPYPRNLEKEHLLRQPAPPYSDTVPVLRESVLADPLYSTQREFRTYNIGGRSELLNTAPSVSAVPSSSLLQH</sequence>
<dbReference type="SMART" id="SM00767">
    <property type="entry name" value="DCD"/>
    <property type="match status" value="1"/>
</dbReference>
<dbReference type="PROSITE" id="PS51222">
    <property type="entry name" value="DCD"/>
    <property type="match status" value="1"/>
</dbReference>
<dbReference type="AlphaFoldDB" id="B9S4Q3"/>
<dbReference type="STRING" id="3988.B9S4Q3"/>
<protein>
    <recommendedName>
        <fullName evidence="1">DCD domain-containing protein</fullName>
    </recommendedName>
</protein>
<name>B9S4Q3_RICCO</name>
<evidence type="ECO:0000313" key="2">
    <source>
        <dbReference type="EMBL" id="EEF41377.1"/>
    </source>
</evidence>
<reference evidence="3" key="1">
    <citation type="journal article" date="2010" name="Nat. Biotechnol.">
        <title>Draft genome sequence of the oilseed species Ricinus communis.</title>
        <authorList>
            <person name="Chan A.P."/>
            <person name="Crabtree J."/>
            <person name="Zhao Q."/>
            <person name="Lorenzi H."/>
            <person name="Orvis J."/>
            <person name="Puiu D."/>
            <person name="Melake-Berhan A."/>
            <person name="Jones K.M."/>
            <person name="Redman J."/>
            <person name="Chen G."/>
            <person name="Cahoon E.B."/>
            <person name="Gedil M."/>
            <person name="Stanke M."/>
            <person name="Haas B.J."/>
            <person name="Wortman J.R."/>
            <person name="Fraser-Liggett C.M."/>
            <person name="Ravel J."/>
            <person name="Rabinowicz P.D."/>
        </authorList>
    </citation>
    <scope>NUCLEOTIDE SEQUENCE [LARGE SCALE GENOMIC DNA]</scope>
    <source>
        <strain evidence="3">cv. Hale</strain>
    </source>
</reference>
<dbReference type="InterPro" id="IPR013989">
    <property type="entry name" value="Dev_and_cell_death_domain"/>
</dbReference>
<keyword evidence="3" id="KW-1185">Reference proteome</keyword>
<evidence type="ECO:0000313" key="3">
    <source>
        <dbReference type="Proteomes" id="UP000008311"/>
    </source>
</evidence>
<feature type="domain" description="DCD" evidence="1">
    <location>
        <begin position="1"/>
        <end position="105"/>
    </location>
</feature>
<dbReference type="Proteomes" id="UP000008311">
    <property type="component" value="Unassembled WGS sequence"/>
</dbReference>
<evidence type="ECO:0000259" key="1">
    <source>
        <dbReference type="PROSITE" id="PS51222"/>
    </source>
</evidence>
<organism evidence="2 3">
    <name type="scientific">Ricinus communis</name>
    <name type="common">Castor bean</name>
    <dbReference type="NCBI Taxonomy" id="3988"/>
    <lineage>
        <taxon>Eukaryota</taxon>
        <taxon>Viridiplantae</taxon>
        <taxon>Streptophyta</taxon>
        <taxon>Embryophyta</taxon>
        <taxon>Tracheophyta</taxon>
        <taxon>Spermatophyta</taxon>
        <taxon>Magnoliopsida</taxon>
        <taxon>eudicotyledons</taxon>
        <taxon>Gunneridae</taxon>
        <taxon>Pentapetalae</taxon>
        <taxon>rosids</taxon>
        <taxon>fabids</taxon>
        <taxon>Malpighiales</taxon>
        <taxon>Euphorbiaceae</taxon>
        <taxon>Acalyphoideae</taxon>
        <taxon>Acalypheae</taxon>
        <taxon>Ricinus</taxon>
    </lineage>
</organism>
<proteinExistence type="predicted"/>
<dbReference type="Pfam" id="PF10539">
    <property type="entry name" value="Dev_Cell_Death"/>
    <property type="match status" value="1"/>
</dbReference>
<dbReference type="eggNOG" id="ENOG502QY8D">
    <property type="taxonomic scope" value="Eukaryota"/>
</dbReference>
<dbReference type="PANTHER" id="PTHR46444:SF3">
    <property type="entry name" value="DCD (DEVELOPMENT AND CELL DEATH) DOMAIN PROTEIN"/>
    <property type="match status" value="1"/>
</dbReference>
<gene>
    <name evidence="2" type="ORF">RCOM_0991020</name>
</gene>
<dbReference type="PANTHER" id="PTHR46444">
    <property type="entry name" value="DCD (DEVELOPMENT AND CELL DEATH) DOMAIN PROTEIN-RELATED"/>
    <property type="match status" value="1"/>
</dbReference>